<reference evidence="2 3" key="1">
    <citation type="submission" date="2024-03" db="EMBL/GenBank/DDBJ databases">
        <title>Adaptation during the transition from Ophiocordyceps entomopathogen to insect associate is accompanied by gene loss and intensified selection.</title>
        <authorList>
            <person name="Ward C.M."/>
            <person name="Onetto C.A."/>
            <person name="Borneman A.R."/>
        </authorList>
    </citation>
    <scope>NUCLEOTIDE SEQUENCE [LARGE SCALE GENOMIC DNA]</scope>
    <source>
        <strain evidence="2">AWRI1</strain>
        <tissue evidence="2">Single Adult Female</tissue>
    </source>
</reference>
<evidence type="ECO:0000313" key="3">
    <source>
        <dbReference type="Proteomes" id="UP001367676"/>
    </source>
</evidence>
<evidence type="ECO:0000313" key="2">
    <source>
        <dbReference type="EMBL" id="KAK7572160.1"/>
    </source>
</evidence>
<proteinExistence type="predicted"/>
<protein>
    <submittedName>
        <fullName evidence="2">Uncharacterized protein</fullName>
    </submittedName>
</protein>
<sequence>MCRLWGYHGGFLHSSLMDHVCTGRGTAYIQAACHVSSTMDGVGGGSGDNLPEGEGPEVLQEQESKCENRD</sequence>
<keyword evidence="3" id="KW-1185">Reference proteome</keyword>
<feature type="region of interest" description="Disordered" evidence="1">
    <location>
        <begin position="40"/>
        <end position="70"/>
    </location>
</feature>
<dbReference type="Proteomes" id="UP001367676">
    <property type="component" value="Unassembled WGS sequence"/>
</dbReference>
<name>A0AAN9XXP0_9HEMI</name>
<accession>A0AAN9XXP0</accession>
<dbReference type="EMBL" id="JBBCAQ010000038">
    <property type="protein sequence ID" value="KAK7572160.1"/>
    <property type="molecule type" value="Genomic_DNA"/>
</dbReference>
<organism evidence="2 3">
    <name type="scientific">Parthenolecanium corni</name>
    <dbReference type="NCBI Taxonomy" id="536013"/>
    <lineage>
        <taxon>Eukaryota</taxon>
        <taxon>Metazoa</taxon>
        <taxon>Ecdysozoa</taxon>
        <taxon>Arthropoda</taxon>
        <taxon>Hexapoda</taxon>
        <taxon>Insecta</taxon>
        <taxon>Pterygota</taxon>
        <taxon>Neoptera</taxon>
        <taxon>Paraneoptera</taxon>
        <taxon>Hemiptera</taxon>
        <taxon>Sternorrhyncha</taxon>
        <taxon>Coccoidea</taxon>
        <taxon>Coccidae</taxon>
        <taxon>Parthenolecanium</taxon>
    </lineage>
</organism>
<dbReference type="AlphaFoldDB" id="A0AAN9XXP0"/>
<evidence type="ECO:0000256" key="1">
    <source>
        <dbReference type="SAM" id="MobiDB-lite"/>
    </source>
</evidence>
<comment type="caution">
    <text evidence="2">The sequence shown here is derived from an EMBL/GenBank/DDBJ whole genome shotgun (WGS) entry which is preliminary data.</text>
</comment>
<gene>
    <name evidence="2" type="ORF">V9T40_014632</name>
</gene>